<evidence type="ECO:0000313" key="5">
    <source>
        <dbReference type="EMBL" id="SLN41890.1"/>
    </source>
</evidence>
<dbReference type="Proteomes" id="UP000193623">
    <property type="component" value="Unassembled WGS sequence"/>
</dbReference>
<dbReference type="HAMAP" id="MF_00649">
    <property type="entry name" value="DNA_gyrase_inhibitor_YacG"/>
    <property type="match status" value="1"/>
</dbReference>
<dbReference type="InterPro" id="IPR013088">
    <property type="entry name" value="Znf_NHR/GATA"/>
</dbReference>
<dbReference type="EMBL" id="FWFT01000003">
    <property type="protein sequence ID" value="SLN41890.1"/>
    <property type="molecule type" value="Genomic_DNA"/>
</dbReference>
<comment type="cofactor">
    <cofactor evidence="3">
        <name>Zn(2+)</name>
        <dbReference type="ChEBI" id="CHEBI:29105"/>
    </cofactor>
    <text evidence="3">Binds 1 zinc ion.</text>
</comment>
<evidence type="ECO:0000256" key="4">
    <source>
        <dbReference type="SAM" id="MobiDB-lite"/>
    </source>
</evidence>
<dbReference type="GO" id="GO:0006355">
    <property type="term" value="P:regulation of DNA-templated transcription"/>
    <property type="evidence" value="ECO:0007669"/>
    <property type="project" value="InterPro"/>
</dbReference>
<dbReference type="Gene3D" id="3.30.50.10">
    <property type="entry name" value="Erythroid Transcription Factor GATA-1, subunit A"/>
    <property type="match status" value="1"/>
</dbReference>
<evidence type="ECO:0000256" key="3">
    <source>
        <dbReference type="HAMAP-Rule" id="MF_00649"/>
    </source>
</evidence>
<gene>
    <name evidence="3" type="primary">yacG</name>
    <name evidence="5" type="ORF">PSJ8397_02118</name>
</gene>
<keyword evidence="2 3" id="KW-0862">Zinc</keyword>
<comment type="function">
    <text evidence="3">Inhibits all the catalytic activities of DNA gyrase by preventing its interaction with DNA. Acts by binding directly to the C-terminal domain of GyrB, which probably disrupts DNA binding by the gyrase.</text>
</comment>
<dbReference type="GO" id="GO:0008657">
    <property type="term" value="F:DNA topoisomerase type II (double strand cut, ATP-hydrolyzing) inhibitor activity"/>
    <property type="evidence" value="ECO:0007669"/>
    <property type="project" value="UniProtKB-UniRule"/>
</dbReference>
<dbReference type="InterPro" id="IPR005584">
    <property type="entry name" value="DNA_gyrase_inhibitor_YacG"/>
</dbReference>
<feature type="binding site" evidence="3">
    <location>
        <position position="18"/>
    </location>
    <ligand>
        <name>Zn(2+)</name>
        <dbReference type="ChEBI" id="CHEBI:29105"/>
    </ligand>
</feature>
<name>A0A1Y5SJI3_9RHOB</name>
<dbReference type="GO" id="GO:0008270">
    <property type="term" value="F:zinc ion binding"/>
    <property type="evidence" value="ECO:0007669"/>
    <property type="project" value="UniProtKB-UniRule"/>
</dbReference>
<evidence type="ECO:0000256" key="2">
    <source>
        <dbReference type="ARBA" id="ARBA00022833"/>
    </source>
</evidence>
<comment type="similarity">
    <text evidence="3">Belongs to the DNA gyrase inhibitor YacG family.</text>
</comment>
<dbReference type="AlphaFoldDB" id="A0A1Y5SJI3"/>
<accession>A0A1Y5SJI3</accession>
<dbReference type="OrthoDB" id="9809663at2"/>
<dbReference type="RefSeq" id="WP_085864538.1">
    <property type="nucleotide sequence ID" value="NZ_FWFT01000003.1"/>
</dbReference>
<dbReference type="Pfam" id="PF03884">
    <property type="entry name" value="YacG"/>
    <property type="match status" value="1"/>
</dbReference>
<proteinExistence type="inferred from homology"/>
<comment type="subunit">
    <text evidence="3">Interacts with GyrB.</text>
</comment>
<keyword evidence="1 3" id="KW-0479">Metal-binding</keyword>
<dbReference type="PANTHER" id="PTHR36150">
    <property type="entry name" value="DNA GYRASE INHIBITOR YACG"/>
    <property type="match status" value="1"/>
</dbReference>
<keyword evidence="6" id="KW-1185">Reference proteome</keyword>
<sequence length="73" mass="7947">MACPICDRKSADGYRPFCSKRCADVDLAKWMGGSYAIPSQNPDDFDELLDAMQKASEGADTDDEDGNSPPRLS</sequence>
<feature type="binding site" evidence="3">
    <location>
        <position position="22"/>
    </location>
    <ligand>
        <name>Zn(2+)</name>
        <dbReference type="ChEBI" id="CHEBI:29105"/>
    </ligand>
</feature>
<protein>
    <recommendedName>
        <fullName evidence="3">DNA gyrase inhibitor YacG</fullName>
    </recommendedName>
</protein>
<reference evidence="5 6" key="1">
    <citation type="submission" date="2017-03" db="EMBL/GenBank/DDBJ databases">
        <authorList>
            <person name="Afonso C.L."/>
            <person name="Miller P.J."/>
            <person name="Scott M.A."/>
            <person name="Spackman E."/>
            <person name="Goraichik I."/>
            <person name="Dimitrov K.M."/>
            <person name="Suarez D.L."/>
            <person name="Swayne D.E."/>
        </authorList>
    </citation>
    <scope>NUCLEOTIDE SEQUENCE [LARGE SCALE GENOMIC DNA]</scope>
    <source>
        <strain evidence="5 6">CECT 8397</strain>
    </source>
</reference>
<organism evidence="5 6">
    <name type="scientific">Pseudooctadecabacter jejudonensis</name>
    <dbReference type="NCBI Taxonomy" id="1391910"/>
    <lineage>
        <taxon>Bacteria</taxon>
        <taxon>Pseudomonadati</taxon>
        <taxon>Pseudomonadota</taxon>
        <taxon>Alphaproteobacteria</taxon>
        <taxon>Rhodobacterales</taxon>
        <taxon>Paracoccaceae</taxon>
        <taxon>Pseudooctadecabacter</taxon>
    </lineage>
</organism>
<evidence type="ECO:0000313" key="6">
    <source>
        <dbReference type="Proteomes" id="UP000193623"/>
    </source>
</evidence>
<feature type="binding site" evidence="3">
    <location>
        <position position="6"/>
    </location>
    <ligand>
        <name>Zn(2+)</name>
        <dbReference type="ChEBI" id="CHEBI:29105"/>
    </ligand>
</feature>
<evidence type="ECO:0000256" key="1">
    <source>
        <dbReference type="ARBA" id="ARBA00022723"/>
    </source>
</evidence>
<feature type="region of interest" description="Disordered" evidence="4">
    <location>
        <begin position="53"/>
        <end position="73"/>
    </location>
</feature>
<feature type="binding site" evidence="3">
    <location>
        <position position="3"/>
    </location>
    <ligand>
        <name>Zn(2+)</name>
        <dbReference type="ChEBI" id="CHEBI:29105"/>
    </ligand>
</feature>
<dbReference type="SUPFAM" id="SSF57716">
    <property type="entry name" value="Glucocorticoid receptor-like (DNA-binding domain)"/>
    <property type="match status" value="1"/>
</dbReference>
<dbReference type="PANTHER" id="PTHR36150:SF1">
    <property type="entry name" value="DNA GYRASE INHIBITOR YACG"/>
    <property type="match status" value="1"/>
</dbReference>